<comment type="caution">
    <text evidence="2">The sequence shown here is derived from an EMBL/GenBank/DDBJ whole genome shotgun (WGS) entry which is preliminary data.</text>
</comment>
<accession>A0AAN9ALI4</accession>
<dbReference type="Proteomes" id="UP001374579">
    <property type="component" value="Unassembled WGS sequence"/>
</dbReference>
<sequence length="86" mass="8800">MEDMDGNITPNPGQSATGASGGQQTSDVQQNPDQAVADMTEGDSNRSADRNNSIGGDMRAVRARTAAPAGDNAGLGFGLLLNALYF</sequence>
<feature type="compositionally biased region" description="Low complexity" evidence="1">
    <location>
        <begin position="13"/>
        <end position="26"/>
    </location>
</feature>
<organism evidence="2 3">
    <name type="scientific">Littorina saxatilis</name>
    <dbReference type="NCBI Taxonomy" id="31220"/>
    <lineage>
        <taxon>Eukaryota</taxon>
        <taxon>Metazoa</taxon>
        <taxon>Spiralia</taxon>
        <taxon>Lophotrochozoa</taxon>
        <taxon>Mollusca</taxon>
        <taxon>Gastropoda</taxon>
        <taxon>Caenogastropoda</taxon>
        <taxon>Littorinimorpha</taxon>
        <taxon>Littorinoidea</taxon>
        <taxon>Littorinidae</taxon>
        <taxon>Littorina</taxon>
    </lineage>
</organism>
<protein>
    <submittedName>
        <fullName evidence="2">Uncharacterized protein</fullName>
    </submittedName>
</protein>
<reference evidence="2 3" key="1">
    <citation type="submission" date="2024-02" db="EMBL/GenBank/DDBJ databases">
        <title>Chromosome-scale genome assembly of the rough periwinkle Littorina saxatilis.</title>
        <authorList>
            <person name="De Jode A."/>
            <person name="Faria R."/>
            <person name="Formenti G."/>
            <person name="Sims Y."/>
            <person name="Smith T.P."/>
            <person name="Tracey A."/>
            <person name="Wood J.M.D."/>
            <person name="Zagrodzka Z.B."/>
            <person name="Johannesson K."/>
            <person name="Butlin R.K."/>
            <person name="Leder E.H."/>
        </authorList>
    </citation>
    <scope>NUCLEOTIDE SEQUENCE [LARGE SCALE GENOMIC DNA]</scope>
    <source>
        <strain evidence="2">Snail1</strain>
        <tissue evidence="2">Muscle</tissue>
    </source>
</reference>
<dbReference type="EMBL" id="JBAMIC010003024">
    <property type="protein sequence ID" value="KAK7089082.1"/>
    <property type="molecule type" value="Genomic_DNA"/>
</dbReference>
<dbReference type="AlphaFoldDB" id="A0AAN9ALI4"/>
<gene>
    <name evidence="2" type="ORF">V1264_024605</name>
</gene>
<proteinExistence type="predicted"/>
<evidence type="ECO:0000313" key="2">
    <source>
        <dbReference type="EMBL" id="KAK7089082.1"/>
    </source>
</evidence>
<keyword evidence="3" id="KW-1185">Reference proteome</keyword>
<name>A0AAN9ALI4_9CAEN</name>
<feature type="region of interest" description="Disordered" evidence="1">
    <location>
        <begin position="1"/>
        <end position="59"/>
    </location>
</feature>
<evidence type="ECO:0000313" key="3">
    <source>
        <dbReference type="Proteomes" id="UP001374579"/>
    </source>
</evidence>
<evidence type="ECO:0000256" key="1">
    <source>
        <dbReference type="SAM" id="MobiDB-lite"/>
    </source>
</evidence>